<feature type="compositionally biased region" description="Pro residues" evidence="1">
    <location>
        <begin position="100"/>
        <end position="110"/>
    </location>
</feature>
<gene>
    <name evidence="3" type="ORF">DCAR_014684</name>
    <name evidence="4" type="ORF">DCAR_0416215</name>
</gene>
<dbReference type="AlphaFoldDB" id="A0A165X9M6"/>
<dbReference type="Proteomes" id="UP000077755">
    <property type="component" value="Chromosome 4"/>
</dbReference>
<feature type="region of interest" description="Disordered" evidence="1">
    <location>
        <begin position="79"/>
        <end position="110"/>
    </location>
</feature>
<accession>A0A165X9M6</accession>
<dbReference type="Gramene" id="KZM97954">
    <property type="protein sequence ID" value="KZM97954"/>
    <property type="gene ID" value="DCAR_014684"/>
</dbReference>
<feature type="chain" id="PRO_5007868829" description="Neprosin activation peptide domain-containing protein" evidence="2">
    <location>
        <begin position="20"/>
        <end position="110"/>
    </location>
</feature>
<dbReference type="EMBL" id="LNRQ01000004">
    <property type="protein sequence ID" value="KZM97954.1"/>
    <property type="molecule type" value="Genomic_DNA"/>
</dbReference>
<reference evidence="3" key="1">
    <citation type="journal article" date="2016" name="Nat. Genet.">
        <title>A high-quality carrot genome assembly provides new insights into carotenoid accumulation and asterid genome evolution.</title>
        <authorList>
            <person name="Iorizzo M."/>
            <person name="Ellison S."/>
            <person name="Senalik D."/>
            <person name="Zeng P."/>
            <person name="Satapoomin P."/>
            <person name="Huang J."/>
            <person name="Bowman M."/>
            <person name="Iovene M."/>
            <person name="Sanseverino W."/>
            <person name="Cavagnaro P."/>
            <person name="Yildiz M."/>
            <person name="Macko-Podgorni A."/>
            <person name="Moranska E."/>
            <person name="Grzebelus E."/>
            <person name="Grzebelus D."/>
            <person name="Ashrafi H."/>
            <person name="Zheng Z."/>
            <person name="Cheng S."/>
            <person name="Spooner D."/>
            <person name="Van Deynze A."/>
            <person name="Simon P."/>
        </authorList>
    </citation>
    <scope>NUCLEOTIDE SEQUENCE [LARGE SCALE GENOMIC DNA]</scope>
    <source>
        <tissue evidence="3">Leaf</tissue>
    </source>
</reference>
<evidence type="ECO:0000313" key="5">
    <source>
        <dbReference type="Proteomes" id="UP000077755"/>
    </source>
</evidence>
<evidence type="ECO:0000313" key="3">
    <source>
        <dbReference type="EMBL" id="KZM97954.1"/>
    </source>
</evidence>
<sequence>MRSLHTLFLCLLTAAFYLASQSLAAAASPAQFHLLGRRYMRDVKIPHSSQVDACPKLKIVPTKQKAMYTIKPELLQNESASNEQELVYHTDYHGVTTHPNPNPNPKHPKP</sequence>
<name>A0A165X9M6_DAUCS</name>
<proteinExistence type="predicted"/>
<keyword evidence="2" id="KW-0732">Signal</keyword>
<organism evidence="3">
    <name type="scientific">Daucus carota subsp. sativus</name>
    <name type="common">Carrot</name>
    <dbReference type="NCBI Taxonomy" id="79200"/>
    <lineage>
        <taxon>Eukaryota</taxon>
        <taxon>Viridiplantae</taxon>
        <taxon>Streptophyta</taxon>
        <taxon>Embryophyta</taxon>
        <taxon>Tracheophyta</taxon>
        <taxon>Spermatophyta</taxon>
        <taxon>Magnoliopsida</taxon>
        <taxon>eudicotyledons</taxon>
        <taxon>Gunneridae</taxon>
        <taxon>Pentapetalae</taxon>
        <taxon>asterids</taxon>
        <taxon>campanulids</taxon>
        <taxon>Apiales</taxon>
        <taxon>Apiaceae</taxon>
        <taxon>Apioideae</taxon>
        <taxon>Scandiceae</taxon>
        <taxon>Daucinae</taxon>
        <taxon>Daucus</taxon>
        <taxon>Daucus sect. Daucus</taxon>
    </lineage>
</organism>
<keyword evidence="5" id="KW-1185">Reference proteome</keyword>
<reference evidence="4" key="2">
    <citation type="submission" date="2022-03" db="EMBL/GenBank/DDBJ databases">
        <title>Draft title - Genomic analysis of global carrot germplasm unveils the trajectory of domestication and the origin of high carotenoid orange carrot.</title>
        <authorList>
            <person name="Iorizzo M."/>
            <person name="Ellison S."/>
            <person name="Senalik D."/>
            <person name="Macko-Podgorni A."/>
            <person name="Grzebelus D."/>
            <person name="Bostan H."/>
            <person name="Rolling W."/>
            <person name="Curaba J."/>
            <person name="Simon P."/>
        </authorList>
    </citation>
    <scope>NUCLEOTIDE SEQUENCE</scope>
    <source>
        <tissue evidence="4">Leaf</tissue>
    </source>
</reference>
<evidence type="ECO:0000313" key="4">
    <source>
        <dbReference type="EMBL" id="WOG96877.1"/>
    </source>
</evidence>
<evidence type="ECO:0000256" key="2">
    <source>
        <dbReference type="SAM" id="SignalP"/>
    </source>
</evidence>
<protein>
    <recommendedName>
        <fullName evidence="6">Neprosin activation peptide domain-containing protein</fullName>
    </recommendedName>
</protein>
<evidence type="ECO:0000256" key="1">
    <source>
        <dbReference type="SAM" id="MobiDB-lite"/>
    </source>
</evidence>
<feature type="signal peptide" evidence="2">
    <location>
        <begin position="1"/>
        <end position="19"/>
    </location>
</feature>
<evidence type="ECO:0008006" key="6">
    <source>
        <dbReference type="Google" id="ProtNLM"/>
    </source>
</evidence>
<dbReference type="EMBL" id="CP093346">
    <property type="protein sequence ID" value="WOG96877.1"/>
    <property type="molecule type" value="Genomic_DNA"/>
</dbReference>